<gene>
    <name evidence="1" type="ORF">GM173_12690</name>
</gene>
<reference evidence="1 2" key="1">
    <citation type="submission" date="2019-11" db="EMBL/GenBank/DDBJ databases">
        <title>Novel Deefgea species.</title>
        <authorList>
            <person name="Han J.-H."/>
        </authorList>
    </citation>
    <scope>NUCLEOTIDE SEQUENCE [LARGE SCALE GENOMIC DNA]</scope>
    <source>
        <strain evidence="1 2">LMG 24817</strain>
    </source>
</reference>
<dbReference type="InterPro" id="IPR010352">
    <property type="entry name" value="DUF945"/>
</dbReference>
<sequence>MMNKIVLLALGSVVVLGGGYAGASWYAGNQISTALDNNAAALSQYPAIKVVKRDLQKSLFGAVENVTYQIGCETGVDAAHPLNGKLGTLTLQNTISHHPFNMTIDTAIQFDEKTKAELAKIFKDKQPLSIHTKLDFSGGFRTEFAVPAFMVEESGTTVTVQALNATVQSDRQFSFFDTTLKQGGLEVVTKAQKSKFATGALDYESKLKKSSEGLYVGKDQVKLASLVLADSTQEKPVDFRLGLSQVSGESAIEGGLMRGVVKGQMDDVQVNQQKVGTLTLEAGLERLDAGAMKAFNEAFGVQAMLQCKGSNPAEQMKILEAQAEALLAKDPKYSQKMSLKTGEGESVLAFHLQTKGLTKNDFANPDTLTKKLDAAVSMQVPKSLVERLIKDLSPADAVENTLASFQEGLGMGVQQGFVVTDGKLIKANFIAQQGNITLNGKPFDPMQLMGAH</sequence>
<evidence type="ECO:0000313" key="1">
    <source>
        <dbReference type="EMBL" id="MBM5572426.1"/>
    </source>
</evidence>
<proteinExistence type="predicted"/>
<name>A0ABS2CE64_9NEIS</name>
<accession>A0ABS2CE64</accession>
<comment type="caution">
    <text evidence="1">The sequence shown here is derived from an EMBL/GenBank/DDBJ whole genome shotgun (WGS) entry which is preliminary data.</text>
</comment>
<evidence type="ECO:0000313" key="2">
    <source>
        <dbReference type="Proteomes" id="UP001195660"/>
    </source>
</evidence>
<organism evidence="1 2">
    <name type="scientific">Deefgea chitinilytica</name>
    <dbReference type="NCBI Taxonomy" id="570276"/>
    <lineage>
        <taxon>Bacteria</taxon>
        <taxon>Pseudomonadati</taxon>
        <taxon>Pseudomonadota</taxon>
        <taxon>Betaproteobacteria</taxon>
        <taxon>Neisseriales</taxon>
        <taxon>Chitinibacteraceae</taxon>
        <taxon>Deefgea</taxon>
    </lineage>
</organism>
<protein>
    <submittedName>
        <fullName evidence="1">DUF945 family protein</fullName>
    </submittedName>
</protein>
<dbReference type="EMBL" id="WOFE01000007">
    <property type="protein sequence ID" value="MBM5572426.1"/>
    <property type="molecule type" value="Genomic_DNA"/>
</dbReference>
<keyword evidence="2" id="KW-1185">Reference proteome</keyword>
<dbReference type="Pfam" id="PF06097">
    <property type="entry name" value="DUF945"/>
    <property type="match status" value="1"/>
</dbReference>
<dbReference type="Proteomes" id="UP001195660">
    <property type="component" value="Unassembled WGS sequence"/>
</dbReference>